<dbReference type="GO" id="GO:0016020">
    <property type="term" value="C:membrane"/>
    <property type="evidence" value="ECO:0007669"/>
    <property type="project" value="UniProtKB-SubCell"/>
</dbReference>
<dbReference type="InterPro" id="IPR051533">
    <property type="entry name" value="WaaL-like"/>
</dbReference>
<feature type="transmembrane region" description="Helical" evidence="5">
    <location>
        <begin position="163"/>
        <end position="183"/>
    </location>
</feature>
<proteinExistence type="predicted"/>
<feature type="transmembrane region" description="Helical" evidence="5">
    <location>
        <begin position="287"/>
        <end position="306"/>
    </location>
</feature>
<feature type="transmembrane region" description="Helical" evidence="5">
    <location>
        <begin position="264"/>
        <end position="280"/>
    </location>
</feature>
<evidence type="ECO:0000256" key="3">
    <source>
        <dbReference type="ARBA" id="ARBA00022989"/>
    </source>
</evidence>
<dbReference type="Proteomes" id="UP000535406">
    <property type="component" value="Unassembled WGS sequence"/>
</dbReference>
<organism evidence="7 8">
    <name type="scientific">Shinella fusca</name>
    <dbReference type="NCBI Taxonomy" id="544480"/>
    <lineage>
        <taxon>Bacteria</taxon>
        <taxon>Pseudomonadati</taxon>
        <taxon>Pseudomonadota</taxon>
        <taxon>Alphaproteobacteria</taxon>
        <taxon>Hyphomicrobiales</taxon>
        <taxon>Rhizobiaceae</taxon>
        <taxon>Shinella</taxon>
    </lineage>
</organism>
<feature type="transmembrane region" description="Helical" evidence="5">
    <location>
        <begin position="225"/>
        <end position="258"/>
    </location>
</feature>
<reference evidence="7 8" key="1">
    <citation type="submission" date="2020-08" db="EMBL/GenBank/DDBJ databases">
        <title>Genomic Encyclopedia of Type Strains, Phase IV (KMG-IV): sequencing the most valuable type-strain genomes for metagenomic binning, comparative biology and taxonomic classification.</title>
        <authorList>
            <person name="Goeker M."/>
        </authorList>
    </citation>
    <scope>NUCLEOTIDE SEQUENCE [LARGE SCALE GENOMIC DNA]</scope>
    <source>
        <strain evidence="7 8">DSM 21319</strain>
    </source>
</reference>
<gene>
    <name evidence="7" type="ORF">HNQ66_000776</name>
</gene>
<feature type="transmembrane region" description="Helical" evidence="5">
    <location>
        <begin position="418"/>
        <end position="441"/>
    </location>
</feature>
<feature type="transmembrane region" description="Helical" evidence="5">
    <location>
        <begin position="113"/>
        <end position="131"/>
    </location>
</feature>
<feature type="transmembrane region" description="Helical" evidence="5">
    <location>
        <begin position="6"/>
        <end position="25"/>
    </location>
</feature>
<feature type="transmembrane region" description="Helical" evidence="5">
    <location>
        <begin position="80"/>
        <end position="101"/>
    </location>
</feature>
<evidence type="ECO:0000313" key="8">
    <source>
        <dbReference type="Proteomes" id="UP000535406"/>
    </source>
</evidence>
<keyword evidence="3 5" id="KW-1133">Transmembrane helix</keyword>
<evidence type="ECO:0000256" key="1">
    <source>
        <dbReference type="ARBA" id="ARBA00004141"/>
    </source>
</evidence>
<name>A0A7W7YS86_9HYPH</name>
<comment type="caution">
    <text evidence="7">The sequence shown here is derived from an EMBL/GenBank/DDBJ whole genome shotgun (WGS) entry which is preliminary data.</text>
</comment>
<dbReference type="EMBL" id="JACHIK010000002">
    <property type="protein sequence ID" value="MBB5041393.1"/>
    <property type="molecule type" value="Genomic_DNA"/>
</dbReference>
<protein>
    <recommendedName>
        <fullName evidence="6">O-antigen ligase-related domain-containing protein</fullName>
    </recommendedName>
</protein>
<dbReference type="Pfam" id="PF04932">
    <property type="entry name" value="Wzy_C"/>
    <property type="match status" value="1"/>
</dbReference>
<accession>A0A7W7YS86</accession>
<feature type="domain" description="O-antigen ligase-related" evidence="6">
    <location>
        <begin position="248"/>
        <end position="347"/>
    </location>
</feature>
<evidence type="ECO:0000256" key="2">
    <source>
        <dbReference type="ARBA" id="ARBA00022692"/>
    </source>
</evidence>
<evidence type="ECO:0000259" key="6">
    <source>
        <dbReference type="Pfam" id="PF04932"/>
    </source>
</evidence>
<evidence type="ECO:0000256" key="4">
    <source>
        <dbReference type="ARBA" id="ARBA00023136"/>
    </source>
</evidence>
<keyword evidence="4 5" id="KW-0472">Membrane</keyword>
<feature type="transmembrane region" description="Helical" evidence="5">
    <location>
        <begin position="32"/>
        <end position="60"/>
    </location>
</feature>
<evidence type="ECO:0000313" key="7">
    <source>
        <dbReference type="EMBL" id="MBB5041393.1"/>
    </source>
</evidence>
<keyword evidence="8" id="KW-1185">Reference proteome</keyword>
<feature type="transmembrane region" description="Helical" evidence="5">
    <location>
        <begin position="195"/>
        <end position="213"/>
    </location>
</feature>
<evidence type="ECO:0000256" key="5">
    <source>
        <dbReference type="SAM" id="Phobius"/>
    </source>
</evidence>
<dbReference type="PANTHER" id="PTHR37422:SF13">
    <property type="entry name" value="LIPOPOLYSACCHARIDE BIOSYNTHESIS PROTEIN PA4999-RELATED"/>
    <property type="match status" value="1"/>
</dbReference>
<keyword evidence="2 5" id="KW-0812">Transmembrane</keyword>
<comment type="subcellular location">
    <subcellularLocation>
        <location evidence="1">Membrane</location>
        <topology evidence="1">Multi-pass membrane protein</topology>
    </subcellularLocation>
</comment>
<feature type="transmembrane region" description="Helical" evidence="5">
    <location>
        <begin position="364"/>
        <end position="397"/>
    </location>
</feature>
<dbReference type="AlphaFoldDB" id="A0A7W7YS86"/>
<dbReference type="PANTHER" id="PTHR37422">
    <property type="entry name" value="TEICHURONIC ACID BIOSYNTHESIS PROTEIN TUAE"/>
    <property type="match status" value="1"/>
</dbReference>
<sequence length="447" mass="47703">MSSIARGWVPALLFIAAFTVVGGFTGGLGRPLFVLGCVAVAAFAWRSGIASHFQACLVLFSFAPFVRRIVDAGAGYDELGLMLVGPLIALLVPAVELRRLLDPKAPLDDRFGPLMLVGACILYAGVLSLLQGKMNDAASGLIKWFSPILYAGVLAMRANRDEILEASVSAFCVILPITGLYGILQYVDPQAWDRYWMEFAPILSIGQPVPYGVRVFSTMNSPASFASFTVVGLLLVAFLRSGWLSLLVALPSILALLLSLYRTAWLAMAISLMFCLLFAQTRGKAQIIMLALVLAGAVAVTIPPFSDVIGDRLATLGQGSQDGSFQERLQQYSTLWSLPDSSLIGNGFTVTDVGSAGQMPIDGMIIACWMMMGIVAGILCLCGFFWAISGAVIRALLERSRQAVLVGAMAMGGLLQMPLANISAAEAGFLFWSFVVLIPVIDRGRAA</sequence>
<dbReference type="InterPro" id="IPR007016">
    <property type="entry name" value="O-antigen_ligase-rel_domated"/>
</dbReference>